<feature type="compositionally biased region" description="Basic and acidic residues" evidence="2">
    <location>
        <begin position="172"/>
        <end position="189"/>
    </location>
</feature>
<dbReference type="InterPro" id="IPR007573">
    <property type="entry name" value="QWRF"/>
</dbReference>
<dbReference type="GO" id="GO:0005737">
    <property type="term" value="C:cytoplasm"/>
    <property type="evidence" value="ECO:0007669"/>
    <property type="project" value="TreeGrafter"/>
</dbReference>
<dbReference type="GO" id="GO:0005880">
    <property type="term" value="C:nuclear microtubule"/>
    <property type="evidence" value="ECO:0007669"/>
    <property type="project" value="TreeGrafter"/>
</dbReference>
<feature type="compositionally biased region" description="Polar residues" evidence="2">
    <location>
        <begin position="246"/>
        <end position="262"/>
    </location>
</feature>
<feature type="compositionally biased region" description="Pro residues" evidence="2">
    <location>
        <begin position="29"/>
        <end position="46"/>
    </location>
</feature>
<evidence type="ECO:0000256" key="1">
    <source>
        <dbReference type="ARBA" id="ARBA00010016"/>
    </source>
</evidence>
<comment type="similarity">
    <text evidence="1">Belongs to the QWRF family.</text>
</comment>
<dbReference type="GO" id="GO:0008017">
    <property type="term" value="F:microtubule binding"/>
    <property type="evidence" value="ECO:0007669"/>
    <property type="project" value="TreeGrafter"/>
</dbReference>
<feature type="compositionally biased region" description="Low complexity" evidence="2">
    <location>
        <begin position="206"/>
        <end position="223"/>
    </location>
</feature>
<sequence>MIAESDLHSSDIPPPPPSGSVADGKHRSLPPPTPVPSATQPPPIPTPLATDRKSRRPRARQISSRYLCPSSSPDPSSSSSSSLYSSSETLRFAASPRNGFPAPSSVAILSKRHQQQKPHRSHPASPGPEPEEADENQPLASVRRSSETPLPFSAHGKPLGTIKKRAVVRLFTDNHSDAAEQLPRPDDPRRRPRPGTPVAHHRVLDSTPVPRTNTRPPTRSRVSLFPSDGYRWAHGSGDCGLDETSSENSFSDTETCSVSSQGGLCDSPPLLPPASCRSRPATDVRSSMPEADLLPTMSARPQDGVEVTSCRSSTSSLFLRSPSSAFSGRQQQHPFNLSKSVNRPIFSSKPPQSAKPAAEVKKVNKALGRQEDAHVLRLLDNCYVQWRFLNAKARGWVEARGAVAEKSLYGLSGRIAELQSSVMEKRIQLEQLKRRERLLSIIHHQMPHLDEWTILEDDYSSSLLGATKALQDALLRLPIAGNVRVDTRELREVMDSALLMLESLSPGVARFLPKAEDVDHVASDLASVISTQRVLVEECGNLLSESHMLQVKECSLRTQLIQVKQRHT</sequence>
<evidence type="ECO:0000313" key="3">
    <source>
        <dbReference type="EMBL" id="KAJ8500216.1"/>
    </source>
</evidence>
<keyword evidence="4" id="KW-1185">Reference proteome</keyword>
<dbReference type="PANTHER" id="PTHR31807">
    <property type="entry name" value="AUGMIN FAMILY MEMBER"/>
    <property type="match status" value="1"/>
</dbReference>
<evidence type="ECO:0000256" key="2">
    <source>
        <dbReference type="SAM" id="MobiDB-lite"/>
    </source>
</evidence>
<dbReference type="GO" id="GO:0051225">
    <property type="term" value="P:spindle assembly"/>
    <property type="evidence" value="ECO:0007669"/>
    <property type="project" value="TreeGrafter"/>
</dbReference>
<gene>
    <name evidence="3" type="ORF">OPV22_010768</name>
</gene>
<feature type="region of interest" description="Disordered" evidence="2">
    <location>
        <begin position="269"/>
        <end position="288"/>
    </location>
</feature>
<accession>A0AAV8RLJ8</accession>
<feature type="compositionally biased region" description="Basic residues" evidence="2">
    <location>
        <begin position="110"/>
        <end position="122"/>
    </location>
</feature>
<feature type="compositionally biased region" description="Low complexity" evidence="2">
    <location>
        <begin position="69"/>
        <end position="87"/>
    </location>
</feature>
<dbReference type="AlphaFoldDB" id="A0AAV8RLJ8"/>
<name>A0AAV8RLJ8_ENSVE</name>
<dbReference type="EMBL" id="JAQQAF010000003">
    <property type="protein sequence ID" value="KAJ8500216.1"/>
    <property type="molecule type" value="Genomic_DNA"/>
</dbReference>
<reference evidence="3 4" key="1">
    <citation type="submission" date="2022-12" db="EMBL/GenBank/DDBJ databases">
        <title>Chromosome-scale assembly of the Ensete ventricosum genome.</title>
        <authorList>
            <person name="Dussert Y."/>
            <person name="Stocks J."/>
            <person name="Wendawek A."/>
            <person name="Woldeyes F."/>
            <person name="Nichols R.A."/>
            <person name="Borrell J.S."/>
        </authorList>
    </citation>
    <scope>NUCLEOTIDE SEQUENCE [LARGE SCALE GENOMIC DNA]</scope>
    <source>
        <strain evidence="4">cv. Maze</strain>
        <tissue evidence="3">Seeds</tissue>
    </source>
</reference>
<evidence type="ECO:0000313" key="4">
    <source>
        <dbReference type="Proteomes" id="UP001222027"/>
    </source>
</evidence>
<dbReference type="Pfam" id="PF04484">
    <property type="entry name" value="QWRF"/>
    <property type="match status" value="1"/>
</dbReference>
<dbReference type="PANTHER" id="PTHR31807:SF6">
    <property type="entry name" value="PROTEIN ENDOSPERM DEFECTIVE 1-RELATED"/>
    <property type="match status" value="1"/>
</dbReference>
<comment type="caution">
    <text evidence="3">The sequence shown here is derived from an EMBL/GenBank/DDBJ whole genome shotgun (WGS) entry which is preliminary data.</text>
</comment>
<dbReference type="Proteomes" id="UP001222027">
    <property type="component" value="Unassembled WGS sequence"/>
</dbReference>
<proteinExistence type="inferred from homology"/>
<organism evidence="3 4">
    <name type="scientific">Ensete ventricosum</name>
    <name type="common">Abyssinian banana</name>
    <name type="synonym">Musa ensete</name>
    <dbReference type="NCBI Taxonomy" id="4639"/>
    <lineage>
        <taxon>Eukaryota</taxon>
        <taxon>Viridiplantae</taxon>
        <taxon>Streptophyta</taxon>
        <taxon>Embryophyta</taxon>
        <taxon>Tracheophyta</taxon>
        <taxon>Spermatophyta</taxon>
        <taxon>Magnoliopsida</taxon>
        <taxon>Liliopsida</taxon>
        <taxon>Zingiberales</taxon>
        <taxon>Musaceae</taxon>
        <taxon>Ensete</taxon>
    </lineage>
</organism>
<feature type="region of interest" description="Disordered" evidence="2">
    <location>
        <begin position="242"/>
        <end position="264"/>
    </location>
</feature>
<protein>
    <recommendedName>
        <fullName evidence="5">Protein ENDOSPERM DEFECTIVE 1</fullName>
    </recommendedName>
</protein>
<evidence type="ECO:0008006" key="5">
    <source>
        <dbReference type="Google" id="ProtNLM"/>
    </source>
</evidence>
<feature type="region of interest" description="Disordered" evidence="2">
    <location>
        <begin position="1"/>
        <end position="224"/>
    </location>
</feature>